<dbReference type="RefSeq" id="WP_092490690.1">
    <property type="nucleotide sequence ID" value="NZ_LN906597.1"/>
</dbReference>
<keyword evidence="3" id="KW-1185">Reference proteome</keyword>
<name>A0A0S4M539_9BURK</name>
<proteinExistence type="predicted"/>
<dbReference type="Proteomes" id="UP000198651">
    <property type="component" value="Chromosome I"/>
</dbReference>
<keyword evidence="1" id="KW-1133">Transmembrane helix</keyword>
<accession>A0A0S4M539</accession>
<sequence length="295" mass="34040">MCYVNVRCLKNKDVNKISEASAFTTLVIAKQEENLLSASSNLLSRFSYACRMSPLIVLSMLGSANGLEFDGGSRCLFDRYSCRLASGMCKLIAIDKMAGKDRDYFNFTRDVFIYSSRSAEKYNKRLIEEGNVEKIEKYTIKNSFNFSFPLILPSVNSSENYDINSLVNKLILIHKGILLEIKKYYGESYEKNYHLSDFMFCRPNNRRTFVDPDPQVFSRFCSNIESYLVYPELSLMIETLNNTSTKNPTLDTTEVVPTDKDDVTFFIAFVTFIFFTVSILSLLGRRCYRRYSNFM</sequence>
<evidence type="ECO:0000256" key="1">
    <source>
        <dbReference type="SAM" id="Phobius"/>
    </source>
</evidence>
<protein>
    <submittedName>
        <fullName evidence="2">Putative membrane protein</fullName>
    </submittedName>
</protein>
<dbReference type="EMBL" id="LN906597">
    <property type="protein sequence ID" value="CUT18320.1"/>
    <property type="molecule type" value="Genomic_DNA"/>
</dbReference>
<organism evidence="2 3">
    <name type="scientific">Candidatus Ichthyocystis hellenicum</name>
    <dbReference type="NCBI Taxonomy" id="1561003"/>
    <lineage>
        <taxon>Bacteria</taxon>
        <taxon>Pseudomonadati</taxon>
        <taxon>Pseudomonadota</taxon>
        <taxon>Betaproteobacteria</taxon>
        <taxon>Burkholderiales</taxon>
        <taxon>Candidatus Ichthyocystis</taxon>
    </lineage>
</organism>
<gene>
    <name evidence="2" type="ORF">Ark11_1522</name>
</gene>
<evidence type="ECO:0000313" key="2">
    <source>
        <dbReference type="EMBL" id="CUT18320.1"/>
    </source>
</evidence>
<dbReference type="AlphaFoldDB" id="A0A0S4M539"/>
<feature type="transmembrane region" description="Helical" evidence="1">
    <location>
        <begin position="263"/>
        <end position="283"/>
    </location>
</feature>
<reference evidence="3" key="1">
    <citation type="submission" date="2015-11" db="EMBL/GenBank/DDBJ databases">
        <authorList>
            <person name="Seth-Smith H.M.B."/>
        </authorList>
    </citation>
    <scope>NUCLEOTIDE SEQUENCE [LARGE SCALE GENOMIC DNA]</scope>
    <source>
        <strain evidence="3">2013Ark11</strain>
    </source>
</reference>
<evidence type="ECO:0000313" key="3">
    <source>
        <dbReference type="Proteomes" id="UP000198651"/>
    </source>
</evidence>
<keyword evidence="1" id="KW-0472">Membrane</keyword>
<keyword evidence="1" id="KW-0812">Transmembrane</keyword>